<protein>
    <submittedName>
        <fullName evidence="1">Uncharacterized protein</fullName>
    </submittedName>
</protein>
<dbReference type="AlphaFoldDB" id="A0A917QHM7"/>
<gene>
    <name evidence="1" type="ORF">GCM10011322_42890</name>
</gene>
<dbReference type="Proteomes" id="UP000600449">
    <property type="component" value="Unassembled WGS sequence"/>
</dbReference>
<evidence type="ECO:0000313" key="2">
    <source>
        <dbReference type="Proteomes" id="UP000600449"/>
    </source>
</evidence>
<name>A0A917QHM7_9HYPH</name>
<comment type="caution">
    <text evidence="1">The sequence shown here is derived from an EMBL/GenBank/DDBJ whole genome shotgun (WGS) entry which is preliminary data.</text>
</comment>
<dbReference type="EMBL" id="BMMF01000015">
    <property type="protein sequence ID" value="GGK51226.1"/>
    <property type="molecule type" value="Genomic_DNA"/>
</dbReference>
<proteinExistence type="predicted"/>
<sequence length="131" mass="14519">MSVMVDILSWWTGRAREGSVLAMDTTEREALARDLGLGRDALERIAARGPQAGRELHRMLAALRLDPEAVKAREPVLMRDMSATCSTCLTVRACRKHLDRGVARAVYQHTCPNAASLAMLEAQSWWGATER</sequence>
<organism evidence="1 2">
    <name type="scientific">Salinarimonas ramus</name>
    <dbReference type="NCBI Taxonomy" id="690164"/>
    <lineage>
        <taxon>Bacteria</taxon>
        <taxon>Pseudomonadati</taxon>
        <taxon>Pseudomonadota</taxon>
        <taxon>Alphaproteobacteria</taxon>
        <taxon>Hyphomicrobiales</taxon>
        <taxon>Salinarimonadaceae</taxon>
        <taxon>Salinarimonas</taxon>
    </lineage>
</organism>
<evidence type="ECO:0000313" key="1">
    <source>
        <dbReference type="EMBL" id="GGK51226.1"/>
    </source>
</evidence>
<reference evidence="1 2" key="1">
    <citation type="journal article" date="2014" name="Int. J. Syst. Evol. Microbiol.">
        <title>Complete genome sequence of Corynebacterium casei LMG S-19264T (=DSM 44701T), isolated from a smear-ripened cheese.</title>
        <authorList>
            <consortium name="US DOE Joint Genome Institute (JGI-PGF)"/>
            <person name="Walter F."/>
            <person name="Albersmeier A."/>
            <person name="Kalinowski J."/>
            <person name="Ruckert C."/>
        </authorList>
    </citation>
    <scope>NUCLEOTIDE SEQUENCE [LARGE SCALE GENOMIC DNA]</scope>
    <source>
        <strain evidence="1 2">CGMCC 1.9161</strain>
    </source>
</reference>
<dbReference type="RefSeq" id="WP_188915321.1">
    <property type="nucleotide sequence ID" value="NZ_BMMF01000015.1"/>
</dbReference>
<keyword evidence="2" id="KW-1185">Reference proteome</keyword>
<accession>A0A917QHM7</accession>